<dbReference type="EMBL" id="CALTRL010000161">
    <property type="protein sequence ID" value="CAH7666834.1"/>
    <property type="molecule type" value="Genomic_DNA"/>
</dbReference>
<dbReference type="GO" id="GO:0016787">
    <property type="term" value="F:hydrolase activity"/>
    <property type="evidence" value="ECO:0007669"/>
    <property type="project" value="UniProtKB-KW"/>
</dbReference>
<dbReference type="PANTHER" id="PTHR43037:SF5">
    <property type="entry name" value="FERULOYL ESTERASE"/>
    <property type="match status" value="1"/>
</dbReference>
<dbReference type="InterPro" id="IPR050955">
    <property type="entry name" value="Plant_Biomass_Hydrol_Est"/>
</dbReference>
<dbReference type="PANTHER" id="PTHR43037">
    <property type="entry name" value="UNNAMED PRODUCT-RELATED"/>
    <property type="match status" value="1"/>
</dbReference>
<dbReference type="SUPFAM" id="SSF53474">
    <property type="entry name" value="alpha/beta-Hydrolases"/>
    <property type="match status" value="1"/>
</dbReference>
<dbReference type="AlphaFoldDB" id="A0AAV0AFE9"/>
<reference evidence="3" key="1">
    <citation type="submission" date="2022-06" db="EMBL/GenBank/DDBJ databases">
        <authorList>
            <consortium name="SYNGENTA / RWTH Aachen University"/>
        </authorList>
    </citation>
    <scope>NUCLEOTIDE SEQUENCE</scope>
</reference>
<keyword evidence="2" id="KW-0378">Hydrolase</keyword>
<evidence type="ECO:0000313" key="4">
    <source>
        <dbReference type="Proteomes" id="UP001153365"/>
    </source>
</evidence>
<sequence>MEFLKPKLESQAARMPDVLSSEADTPQSLHITRQVGFLVPDRPNLLIAYHGSTEDAKIFRHRTTAECYDRLACEEGYVVAYPDGYKGNWNDSRITAKYATKTENIDDIEFTLAIIEYASTHFKTSSNRPFVVGQGNGGQFVFRLCLQLGSAVIAGGAVHTMTLAAPENIGYKIEDLEPFPIYPIVPINGGEVALALTHKKKAIGSRGKHLGSNETASFFSERFSKANFTPKKRNYCIQSKDKAAAEVTEWLEDGKTRVIVKLIKLIGEGHTIPTGQGQLRNSLLGPRRGALNAPEQVIEFFKQSV</sequence>
<dbReference type="Gene3D" id="3.40.50.1820">
    <property type="entry name" value="alpha/beta hydrolase"/>
    <property type="match status" value="1"/>
</dbReference>
<evidence type="ECO:0008006" key="5">
    <source>
        <dbReference type="Google" id="ProtNLM"/>
    </source>
</evidence>
<comment type="caution">
    <text evidence="3">The sequence shown here is derived from an EMBL/GenBank/DDBJ whole genome shotgun (WGS) entry which is preliminary data.</text>
</comment>
<evidence type="ECO:0000256" key="2">
    <source>
        <dbReference type="ARBA" id="ARBA00022801"/>
    </source>
</evidence>
<organism evidence="3 4">
    <name type="scientific">Phakopsora pachyrhizi</name>
    <name type="common">Asian soybean rust disease fungus</name>
    <dbReference type="NCBI Taxonomy" id="170000"/>
    <lineage>
        <taxon>Eukaryota</taxon>
        <taxon>Fungi</taxon>
        <taxon>Dikarya</taxon>
        <taxon>Basidiomycota</taxon>
        <taxon>Pucciniomycotina</taxon>
        <taxon>Pucciniomycetes</taxon>
        <taxon>Pucciniales</taxon>
        <taxon>Phakopsoraceae</taxon>
        <taxon>Phakopsora</taxon>
    </lineage>
</organism>
<protein>
    <recommendedName>
        <fullName evidence="5">Phospholipase/carboxylesterase/thioesterase domain-containing protein</fullName>
    </recommendedName>
</protein>
<gene>
    <name evidence="3" type="ORF">PPACK8108_LOCUS1191</name>
</gene>
<evidence type="ECO:0000256" key="1">
    <source>
        <dbReference type="ARBA" id="ARBA00022729"/>
    </source>
</evidence>
<accession>A0AAV0AFE9</accession>
<dbReference type="InterPro" id="IPR029058">
    <property type="entry name" value="AB_hydrolase_fold"/>
</dbReference>
<keyword evidence="4" id="KW-1185">Reference proteome</keyword>
<proteinExistence type="predicted"/>
<keyword evidence="1" id="KW-0732">Signal</keyword>
<evidence type="ECO:0000313" key="3">
    <source>
        <dbReference type="EMBL" id="CAH7666834.1"/>
    </source>
</evidence>
<dbReference type="Proteomes" id="UP001153365">
    <property type="component" value="Unassembled WGS sequence"/>
</dbReference>
<name>A0AAV0AFE9_PHAPC</name>